<keyword evidence="3 5" id="KW-0520">NAD</keyword>
<evidence type="ECO:0000256" key="1">
    <source>
        <dbReference type="ARBA" id="ARBA00009836"/>
    </source>
</evidence>
<dbReference type="Gene3D" id="1.10.10.970">
    <property type="entry name" value="RNA 2'-phosphotransferase, Tpt1/KptA family, N-terminal domain"/>
    <property type="match status" value="1"/>
</dbReference>
<dbReference type="PANTHER" id="PTHR12684:SF2">
    <property type="entry name" value="TRNA 2'-PHOSPHOTRANSFERASE 1"/>
    <property type="match status" value="1"/>
</dbReference>
<gene>
    <name evidence="5 6" type="primary">kptA</name>
    <name evidence="6" type="ORF">NUM_72650</name>
</gene>
<dbReference type="InterPro" id="IPR042080">
    <property type="entry name" value="RNA_2'-PTrans_N"/>
</dbReference>
<sequence>MSRNDSGIVTIGGMVVDDVTLSRAVSHALRHEPWLYELELDREGWTPVDQLLHALRERGGDWAAVDRDAVRRMMASASKQRFELDGDRIRARYGHSLAGRIHLTPGTPPPRLFHGTAPDTVPIIRTQGLRPMGRQYVHLSVDVETARSVGQRKSGRPVLLAVDAAAAAATGVVFYRGNDRVWLADAIPPEQLEPLA</sequence>
<comment type="caution">
    <text evidence="6">The sequence shown here is derived from an EMBL/GenBank/DDBJ whole genome shotgun (WGS) entry which is preliminary data.</text>
</comment>
<dbReference type="InterPro" id="IPR022928">
    <property type="entry name" value="RNA_2'-PTrans_KptA"/>
</dbReference>
<keyword evidence="2 5" id="KW-0808">Transferase</keyword>
<dbReference type="SUPFAM" id="SSF56399">
    <property type="entry name" value="ADP-ribosylation"/>
    <property type="match status" value="1"/>
</dbReference>
<dbReference type="Proteomes" id="UP000614996">
    <property type="component" value="Unassembled WGS sequence"/>
</dbReference>
<dbReference type="PANTHER" id="PTHR12684">
    <property type="entry name" value="PUTATIVE PHOSPHOTRANSFERASE"/>
    <property type="match status" value="1"/>
</dbReference>
<evidence type="ECO:0000256" key="4">
    <source>
        <dbReference type="ARBA" id="ARBA00025212"/>
    </source>
</evidence>
<comment type="function">
    <text evidence="4 5">Removes the 2'-phosphate from RNA via an intermediate in which the phosphate is ADP-ribosylated by NAD followed by a presumed transesterification to release the RNA and generate ADP-ribose 1''-2''-cyclic phosphate (APPR&gt;P). May function as an ADP-ribosylase.</text>
</comment>
<dbReference type="Gene3D" id="3.20.170.30">
    <property type="match status" value="1"/>
</dbReference>
<dbReference type="AlphaFoldDB" id="A0A8J4AIR3"/>
<keyword evidence="7" id="KW-1185">Reference proteome</keyword>
<dbReference type="Pfam" id="PF01885">
    <property type="entry name" value="PTS_2-RNA"/>
    <property type="match status" value="1"/>
</dbReference>
<dbReference type="EMBL" id="BOPO01000151">
    <property type="protein sequence ID" value="GIL32011.1"/>
    <property type="molecule type" value="Genomic_DNA"/>
</dbReference>
<name>A0A8J4AIR3_9ACTN</name>
<organism evidence="6 7">
    <name type="scientific">Actinocatenispora comari</name>
    <dbReference type="NCBI Taxonomy" id="2807577"/>
    <lineage>
        <taxon>Bacteria</taxon>
        <taxon>Bacillati</taxon>
        <taxon>Actinomycetota</taxon>
        <taxon>Actinomycetes</taxon>
        <taxon>Micromonosporales</taxon>
        <taxon>Micromonosporaceae</taxon>
        <taxon>Actinocatenispora</taxon>
    </lineage>
</organism>
<dbReference type="GO" id="GO:0006388">
    <property type="term" value="P:tRNA splicing, via endonucleolytic cleavage and ligation"/>
    <property type="evidence" value="ECO:0007669"/>
    <property type="project" value="UniProtKB-UniRule"/>
</dbReference>
<evidence type="ECO:0000256" key="5">
    <source>
        <dbReference type="HAMAP-Rule" id="MF_00299"/>
    </source>
</evidence>
<dbReference type="InterPro" id="IPR042081">
    <property type="entry name" value="RNA_2'-PTrans_C"/>
</dbReference>
<evidence type="ECO:0000256" key="2">
    <source>
        <dbReference type="ARBA" id="ARBA00022679"/>
    </source>
</evidence>
<dbReference type="GO" id="GO:0003950">
    <property type="term" value="F:NAD+ poly-ADP-ribosyltransferase activity"/>
    <property type="evidence" value="ECO:0007669"/>
    <property type="project" value="InterPro"/>
</dbReference>
<dbReference type="EC" id="2.7.1.-" evidence="5"/>
<evidence type="ECO:0000256" key="3">
    <source>
        <dbReference type="ARBA" id="ARBA00023027"/>
    </source>
</evidence>
<proteinExistence type="inferred from homology"/>
<comment type="similarity">
    <text evidence="1 5">Belongs to the KptA/TPT1 family.</text>
</comment>
<dbReference type="GO" id="GO:0000215">
    <property type="term" value="F:tRNA 2'-phosphotransferase activity"/>
    <property type="evidence" value="ECO:0007669"/>
    <property type="project" value="TreeGrafter"/>
</dbReference>
<accession>A0A8J4AIR3</accession>
<evidence type="ECO:0000313" key="7">
    <source>
        <dbReference type="Proteomes" id="UP000614996"/>
    </source>
</evidence>
<protein>
    <recommendedName>
        <fullName evidence="5">Probable RNA 2'-phosphotransferase</fullName>
        <ecNumber evidence="5">2.7.1.-</ecNumber>
    </recommendedName>
</protein>
<dbReference type="InterPro" id="IPR002745">
    <property type="entry name" value="Ptrans_KptA/Tpt1"/>
</dbReference>
<dbReference type="HAMAP" id="MF_00299">
    <property type="entry name" value="KptA"/>
    <property type="match status" value="1"/>
</dbReference>
<reference evidence="7" key="1">
    <citation type="journal article" date="2021" name="Int. J. Syst. Evol. Microbiol.">
        <title>Actinocatenispora comari sp. nov., an endophytic actinomycete isolated from aerial parts of Comarum salesowianum.</title>
        <authorList>
            <person name="Oyunbileg N."/>
            <person name="Iizaka Y."/>
            <person name="Hamada M."/>
            <person name="Davaapurev B.O."/>
            <person name="Fukumoto A."/>
            <person name="Tsetseg B."/>
            <person name="Kato F."/>
            <person name="Tamura T."/>
            <person name="Batkhuu J."/>
            <person name="Anzai Y."/>
        </authorList>
    </citation>
    <scope>NUCLEOTIDE SEQUENCE [LARGE SCALE GENOMIC DNA]</scope>
    <source>
        <strain evidence="7">NUM-2625</strain>
    </source>
</reference>
<evidence type="ECO:0000313" key="6">
    <source>
        <dbReference type="EMBL" id="GIL32011.1"/>
    </source>
</evidence>